<organism evidence="1 2">
    <name type="scientific">Lithospermum erythrorhizon</name>
    <name type="common">Purple gromwell</name>
    <name type="synonym">Lithospermum officinale var. erythrorhizon</name>
    <dbReference type="NCBI Taxonomy" id="34254"/>
    <lineage>
        <taxon>Eukaryota</taxon>
        <taxon>Viridiplantae</taxon>
        <taxon>Streptophyta</taxon>
        <taxon>Embryophyta</taxon>
        <taxon>Tracheophyta</taxon>
        <taxon>Spermatophyta</taxon>
        <taxon>Magnoliopsida</taxon>
        <taxon>eudicotyledons</taxon>
        <taxon>Gunneridae</taxon>
        <taxon>Pentapetalae</taxon>
        <taxon>asterids</taxon>
        <taxon>lamiids</taxon>
        <taxon>Boraginales</taxon>
        <taxon>Boraginaceae</taxon>
        <taxon>Boraginoideae</taxon>
        <taxon>Lithospermeae</taxon>
        <taxon>Lithospermum</taxon>
    </lineage>
</organism>
<reference evidence="1 2" key="1">
    <citation type="submission" date="2024-01" db="EMBL/GenBank/DDBJ databases">
        <title>The complete chloroplast genome sequence of Lithospermum erythrorhizon: insights into the phylogenetic relationship among Boraginaceae species and the maternal lineages of purple gromwells.</title>
        <authorList>
            <person name="Okada T."/>
            <person name="Watanabe K."/>
        </authorList>
    </citation>
    <scope>NUCLEOTIDE SEQUENCE [LARGE SCALE GENOMIC DNA]</scope>
</reference>
<comment type="caution">
    <text evidence="1">The sequence shown here is derived from an EMBL/GenBank/DDBJ whole genome shotgun (WGS) entry which is preliminary data.</text>
</comment>
<gene>
    <name evidence="1" type="ORF">LIER_30165</name>
</gene>
<dbReference type="AlphaFoldDB" id="A0AAV3RPZ3"/>
<evidence type="ECO:0000313" key="2">
    <source>
        <dbReference type="Proteomes" id="UP001454036"/>
    </source>
</evidence>
<sequence>MRKSHLYSDILGQVSALDIVRLEVSRIKNKKNIVNESNCDCYYRLTYGIPCGHENAFTKHYVSSIKLSTFHNFWKKLDNEIDHSPIEEGIRKNEFEDVWNPLQKAPAPLQR</sequence>
<proteinExistence type="predicted"/>
<dbReference type="EMBL" id="BAABME010010671">
    <property type="protein sequence ID" value="GAA0180857.1"/>
    <property type="molecule type" value="Genomic_DNA"/>
</dbReference>
<dbReference type="Proteomes" id="UP001454036">
    <property type="component" value="Unassembled WGS sequence"/>
</dbReference>
<evidence type="ECO:0000313" key="1">
    <source>
        <dbReference type="EMBL" id="GAA0180857.1"/>
    </source>
</evidence>
<keyword evidence="2" id="KW-1185">Reference proteome</keyword>
<evidence type="ECO:0008006" key="3">
    <source>
        <dbReference type="Google" id="ProtNLM"/>
    </source>
</evidence>
<accession>A0AAV3RPZ3</accession>
<protein>
    <recommendedName>
        <fullName evidence="3">SWIM-type domain-containing protein</fullName>
    </recommendedName>
</protein>
<name>A0AAV3RPZ3_LITER</name>